<accession>A0A1Z2LCT5</accession>
<evidence type="ECO:0008006" key="3">
    <source>
        <dbReference type="Google" id="ProtNLM"/>
    </source>
</evidence>
<dbReference type="RefSeq" id="WP_087929772.1">
    <property type="nucleotide sequence ID" value="NZ_CP021744.1"/>
</dbReference>
<evidence type="ECO:0000313" key="2">
    <source>
        <dbReference type="Proteomes" id="UP000195755"/>
    </source>
</evidence>
<dbReference type="AlphaFoldDB" id="A0A1Z2LCT5"/>
<dbReference type="GO" id="GO:0016765">
    <property type="term" value="F:transferase activity, transferring alkyl or aryl (other than methyl) groups"/>
    <property type="evidence" value="ECO:0007669"/>
    <property type="project" value="UniProtKB-ARBA"/>
</dbReference>
<proteinExistence type="predicted"/>
<gene>
    <name evidence="1" type="ORF">SMD11_6519</name>
</gene>
<sequence length="302" mass="33278">MRTWDRTLTAAGVDDPALRDAYTRQRALVSAYRRHAYAAVRLLLPPVLVPHVIAATAFMHHTDSLLDASPAGPEGDDGYAAWEKEVRDGLATGESAHPVLRALLHTVSAHPVLRPHVEEFLAGAPLDRHFTGFADEADYQRYVDAYSLPAFMLIACLLLEPDADADDARGLCRAYIDGSQRLDFVNDLADDLRDGRLALPARDLERHAVTRADLEHARDTPGTRALLHDHLGRARRDLLTSRRLPELAPPAHRSFVRAAIALEVRTADAAAAKGTGLLRGSARPSVRAALRILAREYRRRGR</sequence>
<protein>
    <recommendedName>
        <fullName evidence="3">Phytoene/squalene synthetase</fullName>
    </recommendedName>
</protein>
<dbReference type="OrthoDB" id="3535892at2"/>
<name>A0A1Z2LCT5_9ACTN</name>
<dbReference type="Pfam" id="PF00494">
    <property type="entry name" value="SQS_PSY"/>
    <property type="match status" value="1"/>
</dbReference>
<dbReference type="InterPro" id="IPR002060">
    <property type="entry name" value="Squ/phyt_synthse"/>
</dbReference>
<dbReference type="Gene3D" id="1.10.600.10">
    <property type="entry name" value="Farnesyl Diphosphate Synthase"/>
    <property type="match status" value="1"/>
</dbReference>
<dbReference type="SUPFAM" id="SSF48576">
    <property type="entry name" value="Terpenoid synthases"/>
    <property type="match status" value="1"/>
</dbReference>
<dbReference type="KEGG" id="salj:SMD11_6519"/>
<evidence type="ECO:0000313" key="1">
    <source>
        <dbReference type="EMBL" id="ARZ72095.1"/>
    </source>
</evidence>
<organism evidence="1 2">
    <name type="scientific">Streptomyces albireticuli</name>
    <dbReference type="NCBI Taxonomy" id="1940"/>
    <lineage>
        <taxon>Bacteria</taxon>
        <taxon>Bacillati</taxon>
        <taxon>Actinomycetota</taxon>
        <taxon>Actinomycetes</taxon>
        <taxon>Kitasatosporales</taxon>
        <taxon>Streptomycetaceae</taxon>
        <taxon>Streptomyces</taxon>
    </lineage>
</organism>
<dbReference type="Proteomes" id="UP000195755">
    <property type="component" value="Chromosome"/>
</dbReference>
<dbReference type="InterPro" id="IPR008949">
    <property type="entry name" value="Isoprenoid_synthase_dom_sf"/>
</dbReference>
<dbReference type="PANTHER" id="PTHR31480">
    <property type="entry name" value="BIFUNCTIONAL LYCOPENE CYCLASE/PHYTOENE SYNTHASE"/>
    <property type="match status" value="1"/>
</dbReference>
<reference evidence="1 2" key="1">
    <citation type="submission" date="2017-06" db="EMBL/GenBank/DDBJ databases">
        <title>Streptomyces albireticuli Genome sequencing and assembly.</title>
        <authorList>
            <person name="Wang Y."/>
            <person name="Du B."/>
            <person name="Ding Y."/>
            <person name="Liu H."/>
            <person name="Hou Q."/>
            <person name="Liu K."/>
            <person name="Yao L."/>
            <person name="Wang C."/>
        </authorList>
    </citation>
    <scope>NUCLEOTIDE SEQUENCE [LARGE SCALE GENOMIC DNA]</scope>
    <source>
        <strain evidence="1 2">MDJK11</strain>
    </source>
</reference>
<dbReference type="EMBL" id="CP021744">
    <property type="protein sequence ID" value="ARZ72095.1"/>
    <property type="molecule type" value="Genomic_DNA"/>
</dbReference>